<gene>
    <name evidence="2" type="ORF">OMP38_26125</name>
</gene>
<organism evidence="2 3">
    <name type="scientific">Cohnella ginsengisoli</name>
    <dbReference type="NCBI Taxonomy" id="425004"/>
    <lineage>
        <taxon>Bacteria</taxon>
        <taxon>Bacillati</taxon>
        <taxon>Bacillota</taxon>
        <taxon>Bacilli</taxon>
        <taxon>Bacillales</taxon>
        <taxon>Paenibacillaceae</taxon>
        <taxon>Cohnella</taxon>
    </lineage>
</organism>
<keyword evidence="3" id="KW-1185">Reference proteome</keyword>
<accession>A0A9X4KKT6</accession>
<feature type="region of interest" description="Disordered" evidence="1">
    <location>
        <begin position="1"/>
        <end position="35"/>
    </location>
</feature>
<evidence type="ECO:0000256" key="1">
    <source>
        <dbReference type="SAM" id="MobiDB-lite"/>
    </source>
</evidence>
<name>A0A9X4KKT6_9BACL</name>
<dbReference type="InterPro" id="IPR036291">
    <property type="entry name" value="NAD(P)-bd_dom_sf"/>
</dbReference>
<protein>
    <submittedName>
        <fullName evidence="2">Shikimate dehydrogenase</fullName>
    </submittedName>
</protein>
<sequence>MKTTNEHIAEISNTASDACPDARASRRGASPMKLPPSAASPTMYFVGVTTGQSSIMKLFPLWAEALGLGGPKIVGIDIAIHANPETYRDCVRFIKEDPLSLGALVTTHKIDLFNAARDLFDTLDPYAATFEEISSISKAGGALAGHAKDPISSGLSLEAFVPPGHWKKTGGHALIMGAGGSALAICSYLTHPDRGDDVPDTIVITNRSPERLESARQLLGRIDTHVRFEYKLCPSPADNDAVLAGMPAGSLVVNATGLGKDRPGSPLTDNAVFPQGGLVWELNYRGALDFMHQALRQQAQRRLHVEDGWIYFIHGWTQVISEVFHVPIEGETFDRLEKIAMELRDGSETKGAAQT</sequence>
<dbReference type="EMBL" id="JAPDHZ010000005">
    <property type="protein sequence ID" value="MDG0793913.1"/>
    <property type="molecule type" value="Genomic_DNA"/>
</dbReference>
<dbReference type="Gene3D" id="3.40.50.720">
    <property type="entry name" value="NAD(P)-binding Rossmann-like Domain"/>
    <property type="match status" value="1"/>
</dbReference>
<dbReference type="Proteomes" id="UP001153387">
    <property type="component" value="Unassembled WGS sequence"/>
</dbReference>
<evidence type="ECO:0000313" key="2">
    <source>
        <dbReference type="EMBL" id="MDG0793913.1"/>
    </source>
</evidence>
<reference evidence="2 3" key="1">
    <citation type="submission" date="2022-10" db="EMBL/GenBank/DDBJ databases">
        <title>Comparative genomic analysis of Cohnella hashimotonis sp. nov., isolated from the International Space Station.</title>
        <authorList>
            <person name="Simpson A."/>
            <person name="Venkateswaran K."/>
        </authorList>
    </citation>
    <scope>NUCLEOTIDE SEQUENCE [LARGE SCALE GENOMIC DNA]</scope>
    <source>
        <strain evidence="2 3">DSM 18997</strain>
    </source>
</reference>
<dbReference type="SUPFAM" id="SSF51735">
    <property type="entry name" value="NAD(P)-binding Rossmann-fold domains"/>
    <property type="match status" value="1"/>
</dbReference>
<proteinExistence type="predicted"/>
<evidence type="ECO:0000313" key="3">
    <source>
        <dbReference type="Proteomes" id="UP001153387"/>
    </source>
</evidence>
<dbReference type="AlphaFoldDB" id="A0A9X4KKT6"/>
<comment type="caution">
    <text evidence="2">The sequence shown here is derived from an EMBL/GenBank/DDBJ whole genome shotgun (WGS) entry which is preliminary data.</text>
</comment>